<dbReference type="GO" id="GO:0046872">
    <property type="term" value="F:metal ion binding"/>
    <property type="evidence" value="ECO:0007669"/>
    <property type="project" value="InterPro"/>
</dbReference>
<comment type="caution">
    <text evidence="5">The sequence shown here is derived from an EMBL/GenBank/DDBJ whole genome shotgun (WGS) entry which is preliminary data.</text>
</comment>
<keyword evidence="3 4" id="KW-0732">Signal</keyword>
<evidence type="ECO:0000313" key="5">
    <source>
        <dbReference type="EMBL" id="GAK35948.1"/>
    </source>
</evidence>
<evidence type="ECO:0000256" key="3">
    <source>
        <dbReference type="ARBA" id="ARBA00022729"/>
    </source>
</evidence>
<reference evidence="5 6" key="1">
    <citation type="journal article" date="2015" name="Microbes Environ.">
        <title>Distribution and evolution of nitrogen fixation genes in the phylum bacteroidetes.</title>
        <authorList>
            <person name="Inoue J."/>
            <person name="Oshima K."/>
            <person name="Suda W."/>
            <person name="Sakamoto M."/>
            <person name="Iino T."/>
            <person name="Noda S."/>
            <person name="Hongoh Y."/>
            <person name="Hattori M."/>
            <person name="Ohkuma M."/>
        </authorList>
    </citation>
    <scope>NUCLEOTIDE SEQUENCE [LARGE SCALE GENOMIC DNA]</scope>
    <source>
        <strain evidence="5 6">JCM 15093</strain>
    </source>
</reference>
<name>A0A069CZA5_9BACE</name>
<keyword evidence="6" id="KW-1185">Reference proteome</keyword>
<dbReference type="eggNOG" id="COG0803">
    <property type="taxonomic scope" value="Bacteria"/>
</dbReference>
<comment type="similarity">
    <text evidence="1">Belongs to the bacterial solute-binding protein 9 family.</text>
</comment>
<dbReference type="Gene3D" id="3.40.50.1980">
    <property type="entry name" value="Nitrogenase molybdenum iron protein domain"/>
    <property type="match status" value="2"/>
</dbReference>
<dbReference type="InterPro" id="IPR006127">
    <property type="entry name" value="ZnuA-like"/>
</dbReference>
<evidence type="ECO:0000313" key="6">
    <source>
        <dbReference type="Proteomes" id="UP000027601"/>
    </source>
</evidence>
<accession>A0A069CZA5</accession>
<dbReference type="PROSITE" id="PS51257">
    <property type="entry name" value="PROKAR_LIPOPROTEIN"/>
    <property type="match status" value="1"/>
</dbReference>
<dbReference type="AlphaFoldDB" id="A0A069CZA5"/>
<dbReference type="InterPro" id="IPR050492">
    <property type="entry name" value="Bact_metal-bind_prot9"/>
</dbReference>
<keyword evidence="2" id="KW-0813">Transport</keyword>
<feature type="chain" id="PRO_5001662627" evidence="4">
    <location>
        <begin position="21"/>
        <end position="291"/>
    </location>
</feature>
<dbReference type="RefSeq" id="WP_024995983.1">
    <property type="nucleotide sequence ID" value="NZ_ATZI01000001.1"/>
</dbReference>
<dbReference type="InterPro" id="IPR006129">
    <property type="entry name" value="AdhesinB"/>
</dbReference>
<dbReference type="PRINTS" id="PR00691">
    <property type="entry name" value="ADHESINB"/>
</dbReference>
<feature type="signal peptide" evidence="4">
    <location>
        <begin position="1"/>
        <end position="20"/>
    </location>
</feature>
<dbReference type="SUPFAM" id="SSF53807">
    <property type="entry name" value="Helical backbone' metal receptor"/>
    <property type="match status" value="1"/>
</dbReference>
<dbReference type="GO" id="GO:0007155">
    <property type="term" value="P:cell adhesion"/>
    <property type="evidence" value="ECO:0007669"/>
    <property type="project" value="InterPro"/>
</dbReference>
<dbReference type="GO" id="GO:0030001">
    <property type="term" value="P:metal ion transport"/>
    <property type="evidence" value="ECO:0007669"/>
    <property type="project" value="InterPro"/>
</dbReference>
<dbReference type="OrthoDB" id="9810636at2"/>
<dbReference type="PANTHER" id="PTHR42953">
    <property type="entry name" value="HIGH-AFFINITY ZINC UPTAKE SYSTEM PROTEIN ZNUA-RELATED"/>
    <property type="match status" value="1"/>
</dbReference>
<evidence type="ECO:0000256" key="1">
    <source>
        <dbReference type="ARBA" id="ARBA00011028"/>
    </source>
</evidence>
<proteinExistence type="inferred from homology"/>
<dbReference type="EMBL" id="BAJS01000004">
    <property type="protein sequence ID" value="GAK35948.1"/>
    <property type="molecule type" value="Genomic_DNA"/>
</dbReference>
<sequence>MKRYLTLFYVLLLVLLSACNGKSSQKEENKRLIMVTMEPQRYFTEAIAGDKFLVESMVPKGSSPETYDPAPQQLTRLSKSEAYLRIGHIGFEQSWMDRLTDNAPHMQIFDTSKGVELIHGEGHNHGDHFHAGGVDPHIWNSISNARIIAKNTFQALITLDKTNENYYLHRYDSLCKVINRTDSVINNIFQTRKADHAFMIYHPALSYFARDYGLHQICIEEEGKEPSPAHLRDLIEICKEEEVRIIFVQPEFDRRNAEIIAKQTNTNIVDVNPLSYNWEKEMIHIANSLCK</sequence>
<dbReference type="STRING" id="1121097.GCA_000428125_00132"/>
<protein>
    <submittedName>
        <fullName evidence="5">Zinc ABC transporter, periplasmic-binding protein ZnuA</fullName>
    </submittedName>
</protein>
<organism evidence="5 6">
    <name type="scientific">Bacteroides graminisolvens DSM 19988 = JCM 15093</name>
    <dbReference type="NCBI Taxonomy" id="1121097"/>
    <lineage>
        <taxon>Bacteria</taxon>
        <taxon>Pseudomonadati</taxon>
        <taxon>Bacteroidota</taxon>
        <taxon>Bacteroidia</taxon>
        <taxon>Bacteroidales</taxon>
        <taxon>Bacteroidaceae</taxon>
        <taxon>Bacteroides</taxon>
    </lineage>
</organism>
<dbReference type="Proteomes" id="UP000027601">
    <property type="component" value="Unassembled WGS sequence"/>
</dbReference>
<evidence type="ECO:0000256" key="2">
    <source>
        <dbReference type="ARBA" id="ARBA00022448"/>
    </source>
</evidence>
<dbReference type="PANTHER" id="PTHR42953:SF3">
    <property type="entry name" value="HIGH-AFFINITY ZINC UPTAKE SYSTEM PROTEIN ZNUA"/>
    <property type="match status" value="1"/>
</dbReference>
<dbReference type="Pfam" id="PF01297">
    <property type="entry name" value="ZnuA"/>
    <property type="match status" value="1"/>
</dbReference>
<gene>
    <name evidence="5" type="ORF">JCM15093_1081</name>
</gene>
<evidence type="ECO:0000256" key="4">
    <source>
        <dbReference type="SAM" id="SignalP"/>
    </source>
</evidence>